<feature type="transmembrane region" description="Helical" evidence="4">
    <location>
        <begin position="395"/>
        <end position="418"/>
    </location>
</feature>
<feature type="transmembrane region" description="Helical" evidence="4">
    <location>
        <begin position="358"/>
        <end position="375"/>
    </location>
</feature>
<dbReference type="Pfam" id="PF07690">
    <property type="entry name" value="MFS_1"/>
    <property type="match status" value="1"/>
</dbReference>
<dbReference type="Proteomes" id="UP000064201">
    <property type="component" value="Chromosome"/>
</dbReference>
<sequence>MAESDPDKLPRPLISLYETIAGDEDARVCKDIPENACSAQPTNFFVHLVSNTLSKIGDELASARLVLAWLLGALGAPAAFAGFLVPIRESGSLLPQLFVAAAIRRRAIRKGFWILGSLLSGLAVAGMAVVALTLEGAAAGWAILGLLVVFALSRGINSVAAKDVLGKTIAKHRRGTVMGYAASLAGFFTLGLGIYLTLANLEEAGIGVFVALLAASAGAWWIAAATFTRLREDPGATEGGGNAVTEAIKSMRLLWTDRAFGHFVLTRALLMSTALALPFYVLLAEDATAGDLGTLGLLILASGLASAVSAPVWGRLSDRSARWVLILSGLLAAGLGIAVALSVWLAPVGTDHALVPGGWVYATLFFLLGVSHAGVRLGRKTYLVDMATQETRAAFTAVSNTVIGGLLLIGGLFGLLAQLAGTEVAIFVLALMSLAGAVSAWLMGEA</sequence>
<dbReference type="OrthoDB" id="1117124at2"/>
<proteinExistence type="predicted"/>
<evidence type="ECO:0000256" key="4">
    <source>
        <dbReference type="SAM" id="Phobius"/>
    </source>
</evidence>
<dbReference type="KEGG" id="tvr:TVD_00680"/>
<keyword evidence="3 4" id="KW-0472">Membrane</keyword>
<dbReference type="RefSeq" id="WP_019568489.1">
    <property type="nucleotide sequence ID" value="NZ_CP011367.1"/>
</dbReference>
<dbReference type="InterPro" id="IPR011701">
    <property type="entry name" value="MFS"/>
</dbReference>
<reference evidence="5 6" key="1">
    <citation type="submission" date="2015-04" db="EMBL/GenBank/DDBJ databases">
        <title>Complete Sequence for the Genome of the Thioalkalivibrio versutus D301.</title>
        <authorList>
            <person name="Mu T."/>
            <person name="Zhou J."/>
            <person name="Xu X."/>
        </authorList>
    </citation>
    <scope>NUCLEOTIDE SEQUENCE [LARGE SCALE GENOMIC DNA]</scope>
    <source>
        <strain evidence="5 6">D301</strain>
    </source>
</reference>
<dbReference type="AlphaFoldDB" id="A0A0G3FYB2"/>
<feature type="transmembrane region" description="Helical" evidence="4">
    <location>
        <begin position="177"/>
        <end position="198"/>
    </location>
</feature>
<feature type="transmembrane region" description="Helical" evidence="4">
    <location>
        <begin position="295"/>
        <end position="316"/>
    </location>
</feature>
<dbReference type="PANTHER" id="PTHR23526">
    <property type="entry name" value="INTEGRAL MEMBRANE TRANSPORT PROTEIN-RELATED"/>
    <property type="match status" value="1"/>
</dbReference>
<dbReference type="SUPFAM" id="SSF103473">
    <property type="entry name" value="MFS general substrate transporter"/>
    <property type="match status" value="1"/>
</dbReference>
<feature type="transmembrane region" description="Helical" evidence="4">
    <location>
        <begin position="66"/>
        <end position="87"/>
    </location>
</feature>
<protein>
    <submittedName>
        <fullName evidence="5">MFS transporter</fullName>
    </submittedName>
</protein>
<organism evidence="5 6">
    <name type="scientific">Thioalkalivibrio versutus</name>
    <dbReference type="NCBI Taxonomy" id="106634"/>
    <lineage>
        <taxon>Bacteria</taxon>
        <taxon>Pseudomonadati</taxon>
        <taxon>Pseudomonadota</taxon>
        <taxon>Gammaproteobacteria</taxon>
        <taxon>Chromatiales</taxon>
        <taxon>Ectothiorhodospiraceae</taxon>
        <taxon>Thioalkalivibrio</taxon>
    </lineage>
</organism>
<dbReference type="PANTHER" id="PTHR23526:SF2">
    <property type="entry name" value="MAJOR FACILITATOR SUPERFAMILY (MFS) PROFILE DOMAIN-CONTAINING PROTEIN"/>
    <property type="match status" value="1"/>
</dbReference>
<evidence type="ECO:0000313" key="5">
    <source>
        <dbReference type="EMBL" id="AKJ93968.1"/>
    </source>
</evidence>
<keyword evidence="1 4" id="KW-0812">Transmembrane</keyword>
<feature type="transmembrane region" description="Helical" evidence="4">
    <location>
        <begin position="138"/>
        <end position="156"/>
    </location>
</feature>
<feature type="transmembrane region" description="Helical" evidence="4">
    <location>
        <begin position="259"/>
        <end position="283"/>
    </location>
</feature>
<evidence type="ECO:0000256" key="3">
    <source>
        <dbReference type="ARBA" id="ARBA00023136"/>
    </source>
</evidence>
<dbReference type="STRING" id="106634.TVD_00680"/>
<dbReference type="Gene3D" id="1.20.1250.20">
    <property type="entry name" value="MFS general substrate transporter like domains"/>
    <property type="match status" value="1"/>
</dbReference>
<dbReference type="InterPro" id="IPR036259">
    <property type="entry name" value="MFS_trans_sf"/>
</dbReference>
<accession>A0A0G3FYB2</accession>
<feature type="transmembrane region" description="Helical" evidence="4">
    <location>
        <begin position="204"/>
        <end position="223"/>
    </location>
</feature>
<evidence type="ECO:0000256" key="2">
    <source>
        <dbReference type="ARBA" id="ARBA00022989"/>
    </source>
</evidence>
<dbReference type="InterPro" id="IPR052528">
    <property type="entry name" value="Sugar_transport-like"/>
</dbReference>
<keyword evidence="2 4" id="KW-1133">Transmembrane helix</keyword>
<name>A0A0G3FYB2_9GAMM</name>
<dbReference type="PATRIC" id="fig|106634.4.peg.139"/>
<gene>
    <name evidence="5" type="ORF">TVD_00680</name>
</gene>
<evidence type="ECO:0000256" key="1">
    <source>
        <dbReference type="ARBA" id="ARBA00022692"/>
    </source>
</evidence>
<feature type="transmembrane region" description="Helical" evidence="4">
    <location>
        <begin position="323"/>
        <end position="346"/>
    </location>
</feature>
<dbReference type="GO" id="GO:0022857">
    <property type="term" value="F:transmembrane transporter activity"/>
    <property type="evidence" value="ECO:0007669"/>
    <property type="project" value="InterPro"/>
</dbReference>
<evidence type="ECO:0000313" key="6">
    <source>
        <dbReference type="Proteomes" id="UP000064201"/>
    </source>
</evidence>
<dbReference type="EMBL" id="CP011367">
    <property type="protein sequence ID" value="AKJ93968.1"/>
    <property type="molecule type" value="Genomic_DNA"/>
</dbReference>
<feature type="transmembrane region" description="Helical" evidence="4">
    <location>
        <begin position="424"/>
        <end position="443"/>
    </location>
</feature>
<keyword evidence="6" id="KW-1185">Reference proteome</keyword>
<feature type="transmembrane region" description="Helical" evidence="4">
    <location>
        <begin position="112"/>
        <end position="132"/>
    </location>
</feature>